<gene>
    <name evidence="3" type="ORF">L914_03137</name>
    <name evidence="1" type="ORF">L916_03130</name>
    <name evidence="2" type="ORF">L917_03065</name>
</gene>
<evidence type="ECO:0000313" key="1">
    <source>
        <dbReference type="EMBL" id="ETL47088.1"/>
    </source>
</evidence>
<dbReference type="Proteomes" id="UP000054532">
    <property type="component" value="Unassembled WGS sequence"/>
</dbReference>
<sequence>PIEAHVVKVHPQLQAVARSEYLRSDTRFEGLYLQLCIDCLGTMKIEIRGGDPSPPPVE</sequence>
<evidence type="ECO:0000313" key="2">
    <source>
        <dbReference type="EMBL" id="ETM00185.1"/>
    </source>
</evidence>
<dbReference type="Proteomes" id="UP000054423">
    <property type="component" value="Unassembled WGS sequence"/>
</dbReference>
<accession>W2NZJ2</accession>
<evidence type="ECO:0000313" key="4">
    <source>
        <dbReference type="Proteomes" id="UP000053864"/>
    </source>
</evidence>
<name>W2NZJ2_PHYNI</name>
<dbReference type="EMBL" id="KI671353">
    <property type="protein sequence ID" value="ETL47088.1"/>
    <property type="molecule type" value="Genomic_DNA"/>
</dbReference>
<reference evidence="1 4" key="2">
    <citation type="submission" date="2013-11" db="EMBL/GenBank/DDBJ databases">
        <title>The Genome Sequence of Phytophthora parasitica CJ05E6.</title>
        <authorList>
            <consortium name="The Broad Institute Genomics Platform"/>
            <person name="Russ C."/>
            <person name="Tyler B."/>
            <person name="Panabieres F."/>
            <person name="Shan W."/>
            <person name="Tripathy S."/>
            <person name="Grunwald N."/>
            <person name="Machado M."/>
            <person name="Johnson C.S."/>
            <person name="Arredondo F."/>
            <person name="Hong C."/>
            <person name="Coffey M."/>
            <person name="Young S.K."/>
            <person name="Zeng Q."/>
            <person name="Gargeya S."/>
            <person name="Fitzgerald M."/>
            <person name="Abouelleil A."/>
            <person name="Alvarado L."/>
            <person name="Chapman S.B."/>
            <person name="Gainer-Dewar J."/>
            <person name="Goldberg J."/>
            <person name="Griggs A."/>
            <person name="Gujja S."/>
            <person name="Hansen M."/>
            <person name="Howarth C."/>
            <person name="Imamovic A."/>
            <person name="Ireland A."/>
            <person name="Larimer J."/>
            <person name="McCowan C."/>
            <person name="Murphy C."/>
            <person name="Pearson M."/>
            <person name="Poon T.W."/>
            <person name="Priest M."/>
            <person name="Roberts A."/>
            <person name="Saif S."/>
            <person name="Shea T."/>
            <person name="Sykes S."/>
            <person name="Wortman J."/>
            <person name="Nusbaum C."/>
            <person name="Birren B."/>
        </authorList>
    </citation>
    <scope>NUCLEOTIDE SEQUENCE [LARGE SCALE GENOMIC DNA]</scope>
    <source>
        <strain evidence="1 4">CJ05E6</strain>
    </source>
</reference>
<dbReference type="EMBL" id="KI678122">
    <property type="protein sequence ID" value="ETM00185.1"/>
    <property type="molecule type" value="Genomic_DNA"/>
</dbReference>
<feature type="non-terminal residue" evidence="3">
    <location>
        <position position="1"/>
    </location>
</feature>
<dbReference type="OrthoDB" id="93783at2759"/>
<dbReference type="Proteomes" id="UP000053864">
    <property type="component" value="Unassembled WGS sequence"/>
</dbReference>
<protein>
    <submittedName>
        <fullName evidence="3">Uncharacterized protein</fullName>
    </submittedName>
</protein>
<reference evidence="2" key="1">
    <citation type="submission" date="2013-11" db="EMBL/GenBank/DDBJ databases">
        <title>The Genome Sequence of Phytophthora parasitica CHvinca01.</title>
        <authorList>
            <consortium name="The Broad Institute Genomics Platform"/>
            <person name="Russ C."/>
            <person name="Tyler B."/>
            <person name="Panabieres F."/>
            <person name="Shan W."/>
            <person name="Tripathy S."/>
            <person name="Grunwald N."/>
            <person name="Machado M."/>
            <person name="Johnson C.S."/>
            <person name="Arredondo F."/>
            <person name="Hong C."/>
            <person name="Coffey M."/>
            <person name="Young S.K."/>
            <person name="Zeng Q."/>
            <person name="Gargeya S."/>
            <person name="Fitzgerald M."/>
            <person name="Abouelleil A."/>
            <person name="Alvarado L."/>
            <person name="Chapman S.B."/>
            <person name="Gainer-Dewar J."/>
            <person name="Goldberg J."/>
            <person name="Griggs A."/>
            <person name="Gujja S."/>
            <person name="Hansen M."/>
            <person name="Howarth C."/>
            <person name="Imamovic A."/>
            <person name="Ireland A."/>
            <person name="Larimer J."/>
            <person name="McCowan C."/>
            <person name="Murphy C."/>
            <person name="Pearson M."/>
            <person name="Poon T.W."/>
            <person name="Priest M."/>
            <person name="Roberts A."/>
            <person name="Saif S."/>
            <person name="Shea T."/>
            <person name="Sykes S."/>
            <person name="Wortman J."/>
            <person name="Nusbaum C."/>
            <person name="Birren B."/>
        </authorList>
    </citation>
    <scope>NUCLEOTIDE SEQUENCE [LARGE SCALE GENOMIC DNA]</scope>
    <source>
        <strain evidence="2">CHvinca01</strain>
    </source>
</reference>
<proteinExistence type="predicted"/>
<evidence type="ECO:0000313" key="3">
    <source>
        <dbReference type="EMBL" id="ETM53378.1"/>
    </source>
</evidence>
<dbReference type="AlphaFoldDB" id="W2NZJ2"/>
<reference evidence="3" key="3">
    <citation type="submission" date="2013-11" db="EMBL/GenBank/DDBJ databases">
        <title>The Genome Sequence of Phytophthora parasitica IAC_01/95.</title>
        <authorList>
            <consortium name="The Broad Institute Genomics Platform"/>
            <person name="Russ C."/>
            <person name="Tyler B."/>
            <person name="Panabieres F."/>
            <person name="Shan W."/>
            <person name="Tripathy S."/>
            <person name="Grunwald N."/>
            <person name="Machado M."/>
            <person name="Johnson C.S."/>
            <person name="Arredondo F."/>
            <person name="Hong C."/>
            <person name="Coffey M."/>
            <person name="Young S.K."/>
            <person name="Zeng Q."/>
            <person name="Gargeya S."/>
            <person name="Fitzgerald M."/>
            <person name="Abouelleil A."/>
            <person name="Alvarado L."/>
            <person name="Chapman S.B."/>
            <person name="Gainer-Dewar J."/>
            <person name="Goldberg J."/>
            <person name="Griggs A."/>
            <person name="Gujja S."/>
            <person name="Hansen M."/>
            <person name="Howarth C."/>
            <person name="Imamovic A."/>
            <person name="Ireland A."/>
            <person name="Larimer J."/>
            <person name="McCowan C."/>
            <person name="Murphy C."/>
            <person name="Pearson M."/>
            <person name="Poon T.W."/>
            <person name="Priest M."/>
            <person name="Roberts A."/>
            <person name="Saif S."/>
            <person name="Shea T."/>
            <person name="Sykes S."/>
            <person name="Wortman J."/>
            <person name="Nusbaum C."/>
            <person name="Birren B."/>
        </authorList>
    </citation>
    <scope>NUCLEOTIDE SEQUENCE [LARGE SCALE GENOMIC DNA]</scope>
    <source>
        <strain evidence="3">IAC_01/95</strain>
    </source>
</reference>
<organism evidence="3">
    <name type="scientific">Phytophthora nicotianae</name>
    <name type="common">Potato buckeye rot agent</name>
    <name type="synonym">Phytophthora parasitica</name>
    <dbReference type="NCBI Taxonomy" id="4792"/>
    <lineage>
        <taxon>Eukaryota</taxon>
        <taxon>Sar</taxon>
        <taxon>Stramenopiles</taxon>
        <taxon>Oomycota</taxon>
        <taxon>Peronosporomycetes</taxon>
        <taxon>Peronosporales</taxon>
        <taxon>Peronosporaceae</taxon>
        <taxon>Phytophthora</taxon>
    </lineage>
</organism>
<dbReference type="EMBL" id="KI691353">
    <property type="protein sequence ID" value="ETM53378.1"/>
    <property type="molecule type" value="Genomic_DNA"/>
</dbReference>